<dbReference type="EMBL" id="SMAF01000025">
    <property type="protein sequence ID" value="TCS93761.1"/>
    <property type="molecule type" value="Genomic_DNA"/>
</dbReference>
<proteinExistence type="predicted"/>
<dbReference type="RefSeq" id="WP_132577574.1">
    <property type="nucleotide sequence ID" value="NZ_JBHLWF010000080.1"/>
</dbReference>
<dbReference type="Proteomes" id="UP000294599">
    <property type="component" value="Unassembled WGS sequence"/>
</dbReference>
<protein>
    <submittedName>
        <fullName evidence="2">Uncharacterized protein</fullName>
    </submittedName>
</protein>
<reference evidence="2 3" key="1">
    <citation type="submission" date="2019-03" db="EMBL/GenBank/DDBJ databases">
        <title>Genomic Encyclopedia of Type Strains, Phase IV (KMG-IV): sequencing the most valuable type-strain genomes for metagenomic binning, comparative biology and taxonomic classification.</title>
        <authorList>
            <person name="Goeker M."/>
        </authorList>
    </citation>
    <scope>NUCLEOTIDE SEQUENCE [LARGE SCALE GENOMIC DNA]</scope>
    <source>
        <strain evidence="2 3">DSM 21944</strain>
    </source>
</reference>
<accession>A0A4R3L2A2</accession>
<name>A0A4R3L2A2_9GAMM</name>
<organism evidence="2 3">
    <name type="scientific">Pseudofulvimonas gallinarii</name>
    <dbReference type="NCBI Taxonomy" id="634155"/>
    <lineage>
        <taxon>Bacteria</taxon>
        <taxon>Pseudomonadati</taxon>
        <taxon>Pseudomonadota</taxon>
        <taxon>Gammaproteobacteria</taxon>
        <taxon>Lysobacterales</taxon>
        <taxon>Rhodanobacteraceae</taxon>
        <taxon>Pseudofulvimonas</taxon>
    </lineage>
</organism>
<feature type="chain" id="PRO_5030099221" evidence="1">
    <location>
        <begin position="21"/>
        <end position="127"/>
    </location>
</feature>
<comment type="caution">
    <text evidence="2">The sequence shown here is derived from an EMBL/GenBank/DDBJ whole genome shotgun (WGS) entry which is preliminary data.</text>
</comment>
<keyword evidence="3" id="KW-1185">Reference proteome</keyword>
<evidence type="ECO:0000313" key="3">
    <source>
        <dbReference type="Proteomes" id="UP000294599"/>
    </source>
</evidence>
<dbReference type="AlphaFoldDB" id="A0A4R3L2A2"/>
<feature type="signal peptide" evidence="1">
    <location>
        <begin position="1"/>
        <end position="20"/>
    </location>
</feature>
<dbReference type="SUPFAM" id="SSF49503">
    <property type="entry name" value="Cupredoxins"/>
    <property type="match status" value="1"/>
</dbReference>
<dbReference type="Gene3D" id="2.60.40.420">
    <property type="entry name" value="Cupredoxins - blue copper proteins"/>
    <property type="match status" value="1"/>
</dbReference>
<gene>
    <name evidence="2" type="ORF">EDC25_12516</name>
</gene>
<evidence type="ECO:0000256" key="1">
    <source>
        <dbReference type="SAM" id="SignalP"/>
    </source>
</evidence>
<keyword evidence="1" id="KW-0732">Signal</keyword>
<evidence type="ECO:0000313" key="2">
    <source>
        <dbReference type="EMBL" id="TCS93761.1"/>
    </source>
</evidence>
<dbReference type="InterPro" id="IPR008972">
    <property type="entry name" value="Cupredoxin"/>
</dbReference>
<sequence>MDLPSYLALAAVMAAPAASATGIAGSVAINGFDYSPPTRQVEPGQTIDFAATGFHPLKLDDDDSVTCTQDCHVTFLGFGHYGFYCGNHGSPGGNGMSGVIGVVGDPDSAPVFVGSFEHALIAPRVPG</sequence>